<evidence type="ECO:0000313" key="1">
    <source>
        <dbReference type="EMBL" id="KAG7293497.1"/>
    </source>
</evidence>
<dbReference type="EMBL" id="JAHCVI010000001">
    <property type="protein sequence ID" value="KAG7293497.1"/>
    <property type="molecule type" value="Genomic_DNA"/>
</dbReference>
<accession>A0AAD4F828</accession>
<comment type="caution">
    <text evidence="1">The sequence shown here is derived from an EMBL/GenBank/DDBJ whole genome shotgun (WGS) entry which is preliminary data.</text>
</comment>
<gene>
    <name evidence="1" type="ORF">NEMBOFW57_003549</name>
</gene>
<organism evidence="1 2">
    <name type="scientific">Staphylotrichum longicolle</name>
    <dbReference type="NCBI Taxonomy" id="669026"/>
    <lineage>
        <taxon>Eukaryota</taxon>
        <taxon>Fungi</taxon>
        <taxon>Dikarya</taxon>
        <taxon>Ascomycota</taxon>
        <taxon>Pezizomycotina</taxon>
        <taxon>Sordariomycetes</taxon>
        <taxon>Sordariomycetidae</taxon>
        <taxon>Sordariales</taxon>
        <taxon>Chaetomiaceae</taxon>
        <taxon>Staphylotrichum</taxon>
    </lineage>
</organism>
<evidence type="ECO:0000313" key="2">
    <source>
        <dbReference type="Proteomes" id="UP001197093"/>
    </source>
</evidence>
<reference evidence="1" key="1">
    <citation type="submission" date="2023-02" db="EMBL/GenBank/DDBJ databases">
        <authorList>
            <person name="Palmer J.M."/>
        </authorList>
    </citation>
    <scope>NUCLEOTIDE SEQUENCE</scope>
    <source>
        <strain evidence="1">FW57</strain>
    </source>
</reference>
<keyword evidence="2" id="KW-1185">Reference proteome</keyword>
<protein>
    <submittedName>
        <fullName evidence="1">Uncharacterized protein</fullName>
    </submittedName>
</protein>
<dbReference type="AlphaFoldDB" id="A0AAD4F828"/>
<sequence>MSRPSSTRRLSMEYLLYYKERFVNEAEKVGFIAAEINEEGLIQLFYKGLKDEVKDELYKIDRPDTLNEYIAIAIRIDDRQYLHKQQRKGRTRAPQAYKPNDKKRRLYLPGRETATIDARFPIKEAAVIDQYNQDDLEDAIDYTT</sequence>
<name>A0AAD4F828_9PEZI</name>
<proteinExistence type="predicted"/>
<dbReference type="Proteomes" id="UP001197093">
    <property type="component" value="Unassembled WGS sequence"/>
</dbReference>